<name>A0AAX4P2L0_9CHLO</name>
<keyword evidence="6" id="KW-0030">Aminoacyl-tRNA synthetase</keyword>
<dbReference type="EC" id="6.1.1.6" evidence="1 9"/>
<dbReference type="InterPro" id="IPR018149">
    <property type="entry name" value="Lys-tRNA-synth_II_C"/>
</dbReference>
<evidence type="ECO:0000256" key="7">
    <source>
        <dbReference type="ARBA" id="ARBA00030563"/>
    </source>
</evidence>
<dbReference type="PROSITE" id="PS50862">
    <property type="entry name" value="AA_TRNA_LIGASE_II"/>
    <property type="match status" value="1"/>
</dbReference>
<keyword evidence="2 12" id="KW-0436">Ligase</keyword>
<evidence type="ECO:0000256" key="1">
    <source>
        <dbReference type="ARBA" id="ARBA00013166"/>
    </source>
</evidence>
<proteinExistence type="inferred from homology"/>
<dbReference type="InterPro" id="IPR044136">
    <property type="entry name" value="Lys-tRNA-ligase_II_N"/>
</dbReference>
<feature type="domain" description="Aminoacyl-transfer RNA synthetases class-II family profile" evidence="11">
    <location>
        <begin position="372"/>
        <end position="728"/>
    </location>
</feature>
<dbReference type="HAMAP" id="MF_00252">
    <property type="entry name" value="Lys_tRNA_synth_class2"/>
    <property type="match status" value="1"/>
</dbReference>
<dbReference type="Pfam" id="PF01336">
    <property type="entry name" value="tRNA_anti-codon"/>
    <property type="match status" value="1"/>
</dbReference>
<keyword evidence="13" id="KW-1185">Reference proteome</keyword>
<dbReference type="PANTHER" id="PTHR42918:SF15">
    <property type="entry name" value="LYSINE--TRNA LIGASE, CHLOROPLASTIC_MITOCHONDRIAL"/>
    <property type="match status" value="1"/>
</dbReference>
<dbReference type="GO" id="GO:0006430">
    <property type="term" value="P:lysyl-tRNA aminoacylation"/>
    <property type="evidence" value="ECO:0007669"/>
    <property type="project" value="InterPro"/>
</dbReference>
<dbReference type="NCBIfam" id="NF001756">
    <property type="entry name" value="PRK00484.1"/>
    <property type="match status" value="1"/>
</dbReference>
<protein>
    <recommendedName>
        <fullName evidence="1 9">Lysine--tRNA ligase</fullName>
        <ecNumber evidence="1 9">6.1.1.6</ecNumber>
    </recommendedName>
    <alternativeName>
        <fullName evidence="7 9">Lysyl-tRNA synthetase</fullName>
    </alternativeName>
</protein>
<reference evidence="12 13" key="1">
    <citation type="submission" date="2024-03" db="EMBL/GenBank/DDBJ databases">
        <title>Complete genome sequence of the green alga Chloropicon roscoffensis RCC1871.</title>
        <authorList>
            <person name="Lemieux C."/>
            <person name="Pombert J.-F."/>
            <person name="Otis C."/>
            <person name="Turmel M."/>
        </authorList>
    </citation>
    <scope>NUCLEOTIDE SEQUENCE [LARGE SCALE GENOMIC DNA]</scope>
    <source>
        <strain evidence="12 13">RCC1871</strain>
    </source>
</reference>
<dbReference type="EMBL" id="CP151502">
    <property type="protein sequence ID" value="WZN59974.1"/>
    <property type="molecule type" value="Genomic_DNA"/>
</dbReference>
<evidence type="ECO:0000256" key="10">
    <source>
        <dbReference type="SAM" id="MobiDB-lite"/>
    </source>
</evidence>
<accession>A0AAX4P2L0</accession>
<dbReference type="Proteomes" id="UP001472866">
    <property type="component" value="Chromosome 02"/>
</dbReference>
<dbReference type="GO" id="GO:0005524">
    <property type="term" value="F:ATP binding"/>
    <property type="evidence" value="ECO:0007669"/>
    <property type="project" value="UniProtKB-KW"/>
</dbReference>
<evidence type="ECO:0000256" key="3">
    <source>
        <dbReference type="ARBA" id="ARBA00022723"/>
    </source>
</evidence>
<dbReference type="CDD" id="cd04322">
    <property type="entry name" value="LysRS_N"/>
    <property type="match status" value="1"/>
</dbReference>
<dbReference type="GO" id="GO:0000049">
    <property type="term" value="F:tRNA binding"/>
    <property type="evidence" value="ECO:0007669"/>
    <property type="project" value="TreeGrafter"/>
</dbReference>
<gene>
    <name evidence="12" type="ORF">HKI87_02g15020</name>
</gene>
<dbReference type="GO" id="GO:0046872">
    <property type="term" value="F:metal ion binding"/>
    <property type="evidence" value="ECO:0007669"/>
    <property type="project" value="UniProtKB-KW"/>
</dbReference>
<comment type="catalytic activity">
    <reaction evidence="8 9">
        <text>tRNA(Lys) + L-lysine + ATP = L-lysyl-tRNA(Lys) + AMP + diphosphate</text>
        <dbReference type="Rhea" id="RHEA:20792"/>
        <dbReference type="Rhea" id="RHEA-COMP:9696"/>
        <dbReference type="Rhea" id="RHEA-COMP:9697"/>
        <dbReference type="ChEBI" id="CHEBI:30616"/>
        <dbReference type="ChEBI" id="CHEBI:32551"/>
        <dbReference type="ChEBI" id="CHEBI:33019"/>
        <dbReference type="ChEBI" id="CHEBI:78442"/>
        <dbReference type="ChEBI" id="CHEBI:78529"/>
        <dbReference type="ChEBI" id="CHEBI:456215"/>
        <dbReference type="EC" id="6.1.1.6"/>
    </reaction>
</comment>
<keyword evidence="4" id="KW-0547">Nucleotide-binding</keyword>
<evidence type="ECO:0000256" key="2">
    <source>
        <dbReference type="ARBA" id="ARBA00022598"/>
    </source>
</evidence>
<dbReference type="InterPro" id="IPR002313">
    <property type="entry name" value="Lys-tRNA-ligase_II"/>
</dbReference>
<dbReference type="PRINTS" id="PR00982">
    <property type="entry name" value="TRNASYNTHLYS"/>
</dbReference>
<evidence type="ECO:0000313" key="12">
    <source>
        <dbReference type="EMBL" id="WZN59974.1"/>
    </source>
</evidence>
<dbReference type="PANTHER" id="PTHR42918">
    <property type="entry name" value="LYSYL-TRNA SYNTHETASE"/>
    <property type="match status" value="1"/>
</dbReference>
<dbReference type="NCBIfam" id="TIGR00499">
    <property type="entry name" value="lysS_bact"/>
    <property type="match status" value="1"/>
</dbReference>
<dbReference type="InterPro" id="IPR045864">
    <property type="entry name" value="aa-tRNA-synth_II/BPL/LPL"/>
</dbReference>
<dbReference type="Pfam" id="PF00152">
    <property type="entry name" value="tRNA-synt_2"/>
    <property type="match status" value="1"/>
</dbReference>
<feature type="region of interest" description="Disordered" evidence="10">
    <location>
        <begin position="141"/>
        <end position="170"/>
    </location>
</feature>
<dbReference type="InterPro" id="IPR004364">
    <property type="entry name" value="Aa-tRNA-synt_II"/>
</dbReference>
<evidence type="ECO:0000256" key="5">
    <source>
        <dbReference type="ARBA" id="ARBA00022840"/>
    </source>
</evidence>
<dbReference type="GO" id="GO:0004824">
    <property type="term" value="F:lysine-tRNA ligase activity"/>
    <property type="evidence" value="ECO:0007669"/>
    <property type="project" value="UniProtKB-EC"/>
</dbReference>
<dbReference type="AlphaFoldDB" id="A0AAX4P2L0"/>
<evidence type="ECO:0000256" key="4">
    <source>
        <dbReference type="ARBA" id="ARBA00022741"/>
    </source>
</evidence>
<evidence type="ECO:0000256" key="9">
    <source>
        <dbReference type="RuleBase" id="RU003748"/>
    </source>
</evidence>
<dbReference type="SUPFAM" id="SSF55681">
    <property type="entry name" value="Class II aaRS and biotin synthetases"/>
    <property type="match status" value="1"/>
</dbReference>
<dbReference type="SUPFAM" id="SSF50249">
    <property type="entry name" value="Nucleic acid-binding proteins"/>
    <property type="match status" value="1"/>
</dbReference>
<evidence type="ECO:0000256" key="6">
    <source>
        <dbReference type="ARBA" id="ARBA00023146"/>
    </source>
</evidence>
<organism evidence="12 13">
    <name type="scientific">Chloropicon roscoffensis</name>
    <dbReference type="NCBI Taxonomy" id="1461544"/>
    <lineage>
        <taxon>Eukaryota</taxon>
        <taxon>Viridiplantae</taxon>
        <taxon>Chlorophyta</taxon>
        <taxon>Chloropicophyceae</taxon>
        <taxon>Chloropicales</taxon>
        <taxon>Chloropicaceae</taxon>
        <taxon>Chloropicon</taxon>
    </lineage>
</organism>
<keyword evidence="5" id="KW-0067">ATP-binding</keyword>
<evidence type="ECO:0000256" key="8">
    <source>
        <dbReference type="ARBA" id="ARBA00048573"/>
    </source>
</evidence>
<keyword evidence="3" id="KW-0479">Metal-binding</keyword>
<dbReference type="GO" id="GO:0005829">
    <property type="term" value="C:cytosol"/>
    <property type="evidence" value="ECO:0007669"/>
    <property type="project" value="TreeGrafter"/>
</dbReference>
<sequence length="731" mass="80008">MREGGVARLTRHLRGSTTGVAAGMRTPAAGHFNVALARSGPSLRCWTPAACNAPAPLLTALSRGFLRVGHRGASTTTASTTNDSVELADEVAKQGLVVKAAKERAKELGESPNAYARDEIAKLLELKAKLEAIGCADGKKDKKKAESLEGGGGEGKKDAPAQGNTSSLEELKRVRIEKASALREIAEGTQSPTSTAGFMPFAYSFDRSDYCEGLQERYSGLGAGEDDEGGDMVSVCGRVTNKRVFGKLAFVTIQDVTGTIQLQLSKGDLPKRQDADGVEVGSEDCFGSLTFAEMKKLLDLGDIVGGKGTVRKTDKGELSVKCTNFVVLTKALVPLPDKYHGLKDQELRYRRREVDLLASGHEGMARRALLARARVMRTMRDHLHHCGFVEVETPVLHKQAGGADARPFTTHHNALDKGLTLRIATELHLKRLVVGGLERVYEIGKVFRNEGISTRHNPEFTSIEVYQAYADYGDMMKLTEDLIRESARQVLALILREEPSSDGVAAALQGLEYQGNTLNLKEPFRRITMTQSVLDKTGVDPFQVWTEGRGAEPVLEALRRQARVPVSEQDAVEIQAACASGPGHALGCLFELYVEEDLIQPTFVTDLPLALSPLAKPHRTEPEKYAERFELFVCGRELANAFSELTDPIDQRKRFERQVQSHVEKRKALKEMDSSDLEDLDYEIEIDEEFVSSLEYGMPPTAGMGLGVDRLIMMLVDAPSIRDVIGFPLLK</sequence>
<evidence type="ECO:0000313" key="13">
    <source>
        <dbReference type="Proteomes" id="UP001472866"/>
    </source>
</evidence>
<dbReference type="InterPro" id="IPR006195">
    <property type="entry name" value="aa-tRNA-synth_II"/>
</dbReference>
<dbReference type="InterPro" id="IPR004365">
    <property type="entry name" value="NA-bd_OB_tRNA"/>
</dbReference>
<dbReference type="InterPro" id="IPR012340">
    <property type="entry name" value="NA-bd_OB-fold"/>
</dbReference>
<dbReference type="Gene3D" id="2.40.50.140">
    <property type="entry name" value="Nucleic acid-binding proteins"/>
    <property type="match status" value="1"/>
</dbReference>
<dbReference type="Gene3D" id="3.30.930.10">
    <property type="entry name" value="Bira Bifunctional Protein, Domain 2"/>
    <property type="match status" value="1"/>
</dbReference>
<evidence type="ECO:0000259" key="11">
    <source>
        <dbReference type="PROSITE" id="PS50862"/>
    </source>
</evidence>